<proteinExistence type="predicted"/>
<evidence type="ECO:0000313" key="2">
    <source>
        <dbReference type="EMBL" id="XCG46972.1"/>
    </source>
</evidence>
<gene>
    <name evidence="2" type="ORF">ABVK50_16825</name>
</gene>
<feature type="transmembrane region" description="Helical" evidence="1">
    <location>
        <begin position="68"/>
        <end position="90"/>
    </location>
</feature>
<feature type="transmembrane region" description="Helical" evidence="1">
    <location>
        <begin position="128"/>
        <end position="147"/>
    </location>
</feature>
<dbReference type="RefSeq" id="WP_353645487.1">
    <property type="nucleotide sequence ID" value="NZ_CP159253.1"/>
</dbReference>
<reference evidence="2" key="1">
    <citation type="submission" date="2024-06" db="EMBL/GenBank/DDBJ databases">
        <title>Mesorhizobium karijinii sp. nov., a symbiont of the iconic Swainsona formosa from arid Australia.</title>
        <authorList>
            <person name="Hill Y.J."/>
            <person name="Watkin E.L.J."/>
            <person name="O'Hara G.W."/>
            <person name="Terpolilli J."/>
            <person name="Tye M.L."/>
            <person name="Kohlmeier M.G."/>
        </authorList>
    </citation>
    <scope>NUCLEOTIDE SEQUENCE</scope>
    <source>
        <strain evidence="2">WSM2240</strain>
    </source>
</reference>
<dbReference type="AlphaFoldDB" id="A0AAU8CK46"/>
<feature type="transmembrane region" description="Helical" evidence="1">
    <location>
        <begin position="102"/>
        <end position="121"/>
    </location>
</feature>
<feature type="transmembrane region" description="Helical" evidence="1">
    <location>
        <begin position="12"/>
        <end position="31"/>
    </location>
</feature>
<accession>A0AAU8CK46</accession>
<keyword evidence="1" id="KW-0812">Transmembrane</keyword>
<name>A0AAU8CK46_9HYPH</name>
<dbReference type="EMBL" id="CP159253">
    <property type="protein sequence ID" value="XCG46972.1"/>
    <property type="molecule type" value="Genomic_DNA"/>
</dbReference>
<sequence>MENGGGRANRWRIAGWSAAALVLLLPFVAMQFTDEVVWDRTDFIIFGAMMVAAGGSFELAARMTGNSAYRAAVGVAVAAAFLLVWMNLAVGIIGNEDNPANLMYGGVLAVGIIGAVVVRFQPHGMARALVATALAQALVAVIALIAGEHQSPVSSVTEILGLNGFFVALWLGSAWLFRKAAREQTPSD</sequence>
<keyword evidence="1" id="KW-1133">Transmembrane helix</keyword>
<feature type="transmembrane region" description="Helical" evidence="1">
    <location>
        <begin position="43"/>
        <end position="61"/>
    </location>
</feature>
<organism evidence="2">
    <name type="scientific">Mesorhizobium sp. WSM2240</name>
    <dbReference type="NCBI Taxonomy" id="3228851"/>
    <lineage>
        <taxon>Bacteria</taxon>
        <taxon>Pseudomonadati</taxon>
        <taxon>Pseudomonadota</taxon>
        <taxon>Alphaproteobacteria</taxon>
        <taxon>Hyphomicrobiales</taxon>
        <taxon>Phyllobacteriaceae</taxon>
        <taxon>Mesorhizobium</taxon>
    </lineage>
</organism>
<keyword evidence="1" id="KW-0472">Membrane</keyword>
<protein>
    <recommendedName>
        <fullName evidence="3">DUF308 domain-containing protein</fullName>
    </recommendedName>
</protein>
<evidence type="ECO:0008006" key="3">
    <source>
        <dbReference type="Google" id="ProtNLM"/>
    </source>
</evidence>
<evidence type="ECO:0000256" key="1">
    <source>
        <dbReference type="SAM" id="Phobius"/>
    </source>
</evidence>
<feature type="transmembrane region" description="Helical" evidence="1">
    <location>
        <begin position="159"/>
        <end position="177"/>
    </location>
</feature>